<reference evidence="2 3" key="1">
    <citation type="submission" date="2018-06" db="EMBL/GenBank/DDBJ databases">
        <authorList>
            <consortium name="Pathogen Informatics"/>
            <person name="Doyle S."/>
        </authorList>
    </citation>
    <scope>NUCLEOTIDE SEQUENCE [LARGE SCALE GENOMIC DNA]</scope>
    <source>
        <strain evidence="2 3">NCTC11535</strain>
    </source>
</reference>
<comment type="caution">
    <text evidence="2">The sequence shown here is derived from an EMBL/GenBank/DDBJ whole genome shotgun (WGS) entry which is preliminary data.</text>
</comment>
<name>A0ABY1VQ12_9ACTO</name>
<sequence length="46" mass="5177">MRRVTGGNHAKATIGSWSEPMPRHNEVSEMLACIIVKRARKALEED</sequence>
<feature type="region of interest" description="Disordered" evidence="1">
    <location>
        <begin position="1"/>
        <end position="22"/>
    </location>
</feature>
<evidence type="ECO:0000256" key="1">
    <source>
        <dbReference type="SAM" id="MobiDB-lite"/>
    </source>
</evidence>
<accession>A0ABY1VQ12</accession>
<evidence type="ECO:0000313" key="3">
    <source>
        <dbReference type="Proteomes" id="UP000250006"/>
    </source>
</evidence>
<gene>
    <name evidence="2" type="ORF">NCTC11535_01443</name>
</gene>
<evidence type="ECO:0000313" key="2">
    <source>
        <dbReference type="EMBL" id="SPT53762.1"/>
    </source>
</evidence>
<proteinExistence type="predicted"/>
<dbReference type="EMBL" id="UAPQ01000008">
    <property type="protein sequence ID" value="SPT53762.1"/>
    <property type="molecule type" value="Genomic_DNA"/>
</dbReference>
<protein>
    <submittedName>
        <fullName evidence="2">Uncharacterized protein</fullName>
    </submittedName>
</protein>
<dbReference type="Proteomes" id="UP000250006">
    <property type="component" value="Unassembled WGS sequence"/>
</dbReference>
<keyword evidence="3" id="KW-1185">Reference proteome</keyword>
<organism evidence="2 3">
    <name type="scientific">Actinomyces bovis</name>
    <dbReference type="NCBI Taxonomy" id="1658"/>
    <lineage>
        <taxon>Bacteria</taxon>
        <taxon>Bacillati</taxon>
        <taxon>Actinomycetota</taxon>
        <taxon>Actinomycetes</taxon>
        <taxon>Actinomycetales</taxon>
        <taxon>Actinomycetaceae</taxon>
        <taxon>Actinomyces</taxon>
    </lineage>
</organism>